<accession>A0ABD1CMS0</accession>
<evidence type="ECO:0000256" key="5">
    <source>
        <dbReference type="ARBA" id="ARBA00023002"/>
    </source>
</evidence>
<evidence type="ECO:0008006" key="13">
    <source>
        <dbReference type="Google" id="ProtNLM"/>
    </source>
</evidence>
<reference evidence="11 12" key="1">
    <citation type="submission" date="2024-05" db="EMBL/GenBank/DDBJ databases">
        <title>Culex pipiens pipiens assembly and annotation.</title>
        <authorList>
            <person name="Alout H."/>
            <person name="Durand T."/>
        </authorList>
    </citation>
    <scope>NUCLEOTIDE SEQUENCE [LARGE SCALE GENOMIC DNA]</scope>
    <source>
        <strain evidence="11">HA-2024</strain>
        <tissue evidence="11">Whole body</tissue>
    </source>
</reference>
<evidence type="ECO:0000313" key="11">
    <source>
        <dbReference type="EMBL" id="KAL1377695.1"/>
    </source>
</evidence>
<dbReference type="PRINTS" id="PR00463">
    <property type="entry name" value="EP450I"/>
</dbReference>
<dbReference type="PROSITE" id="PS00086">
    <property type="entry name" value="CYTOCHROME_P450"/>
    <property type="match status" value="1"/>
</dbReference>
<evidence type="ECO:0000256" key="2">
    <source>
        <dbReference type="ARBA" id="ARBA00010617"/>
    </source>
</evidence>
<keyword evidence="5 9" id="KW-0560">Oxidoreductase</keyword>
<feature type="transmembrane region" description="Helical" evidence="10">
    <location>
        <begin position="21"/>
        <end position="40"/>
    </location>
</feature>
<dbReference type="Pfam" id="PF00067">
    <property type="entry name" value="p450"/>
    <property type="match status" value="1"/>
</dbReference>
<dbReference type="InterPro" id="IPR050196">
    <property type="entry name" value="Cytochrome_P450_Monoox"/>
</dbReference>
<evidence type="ECO:0000256" key="8">
    <source>
        <dbReference type="PIRSR" id="PIRSR602401-1"/>
    </source>
</evidence>
<dbReference type="PANTHER" id="PTHR24291:SF187">
    <property type="entry name" value="CYTOCHROME P450 4AE1-RELATED"/>
    <property type="match status" value="1"/>
</dbReference>
<comment type="similarity">
    <text evidence="2 9">Belongs to the cytochrome P450 family.</text>
</comment>
<feature type="binding site" description="axial binding residue" evidence="8">
    <location>
        <position position="469"/>
    </location>
    <ligand>
        <name>heme</name>
        <dbReference type="ChEBI" id="CHEBI:30413"/>
    </ligand>
    <ligandPart>
        <name>Fe</name>
        <dbReference type="ChEBI" id="CHEBI:18248"/>
    </ligandPart>
</feature>
<dbReference type="PRINTS" id="PR00385">
    <property type="entry name" value="P450"/>
</dbReference>
<dbReference type="AlphaFoldDB" id="A0ABD1CMS0"/>
<keyword evidence="4 8" id="KW-0479">Metal-binding</keyword>
<dbReference type="InterPro" id="IPR017972">
    <property type="entry name" value="Cyt_P450_CS"/>
</dbReference>
<keyword evidence="10" id="KW-1133">Transmembrane helix</keyword>
<keyword evidence="10" id="KW-0812">Transmembrane</keyword>
<dbReference type="PANTHER" id="PTHR24291">
    <property type="entry name" value="CYTOCHROME P450 FAMILY 4"/>
    <property type="match status" value="1"/>
</dbReference>
<protein>
    <recommendedName>
        <fullName evidence="13">Cytochrome P450</fullName>
    </recommendedName>
</protein>
<evidence type="ECO:0000256" key="9">
    <source>
        <dbReference type="RuleBase" id="RU000461"/>
    </source>
</evidence>
<comment type="cofactor">
    <cofactor evidence="1 8">
        <name>heme</name>
        <dbReference type="ChEBI" id="CHEBI:30413"/>
    </cofactor>
</comment>
<organism evidence="11 12">
    <name type="scientific">Culex pipiens pipiens</name>
    <name type="common">Northern house mosquito</name>
    <dbReference type="NCBI Taxonomy" id="38569"/>
    <lineage>
        <taxon>Eukaryota</taxon>
        <taxon>Metazoa</taxon>
        <taxon>Ecdysozoa</taxon>
        <taxon>Arthropoda</taxon>
        <taxon>Hexapoda</taxon>
        <taxon>Insecta</taxon>
        <taxon>Pterygota</taxon>
        <taxon>Neoptera</taxon>
        <taxon>Endopterygota</taxon>
        <taxon>Diptera</taxon>
        <taxon>Nematocera</taxon>
        <taxon>Culicoidea</taxon>
        <taxon>Culicidae</taxon>
        <taxon>Culicinae</taxon>
        <taxon>Culicini</taxon>
        <taxon>Culex</taxon>
        <taxon>Culex</taxon>
    </lineage>
</organism>
<dbReference type="InterPro" id="IPR036396">
    <property type="entry name" value="Cyt_P450_sf"/>
</dbReference>
<dbReference type="InterPro" id="IPR002401">
    <property type="entry name" value="Cyt_P450_E_grp-I"/>
</dbReference>
<evidence type="ECO:0000256" key="6">
    <source>
        <dbReference type="ARBA" id="ARBA00023004"/>
    </source>
</evidence>
<sequence>MKNMSHSNIRQVLKKGEDNCLNMLALILFTALIIAVAYIWQQRSRLQKPFVSVPGPPALPLLGNVHQLVTKSSTEIFQYMQDLERAYGRVFKMDVMSQFWLFFTDANHIEQIMTGAEFNCKSDDYDMLVEWLGTGLLISCGNKWFTHRKALTSAFHFKILENFAQVFDAKSTILARKFLSAEGKSVKIFPLVKLCTLDVIVETAMGITSEAQTKQSCYTVAVEDIAAIVFRRMFDILYNTKWIFKLTSSYEPYRKHLKTIHQFTLGIIEKKRQALQEAGSTKVANSKEDFDVGLKSKQALLDILLQANIDGKPLTNEEVREEVDTFMFAGHDTTASAITFILFSLAKHPDIQQKVYEEVRSVFGESIDSTTTLSNLNDLKYLELVIKESLRMFPPVPFISRNTSKQVSLAGLTIPPNTNISIGIYNMHHNPDYFPDPERFVPERFEAERGAEKLNPYAYVPFSAGGRNCIGQKFAMYELKATISKVVRWCRVELDRPDYRLQLKAEMILKPMDEMPLKFYPRGE</sequence>
<dbReference type="InterPro" id="IPR001128">
    <property type="entry name" value="Cyt_P450"/>
</dbReference>
<dbReference type="Proteomes" id="UP001562425">
    <property type="component" value="Unassembled WGS sequence"/>
</dbReference>
<keyword evidence="7 9" id="KW-0503">Monooxygenase</keyword>
<evidence type="ECO:0000313" key="12">
    <source>
        <dbReference type="Proteomes" id="UP001562425"/>
    </source>
</evidence>
<evidence type="ECO:0000256" key="7">
    <source>
        <dbReference type="ARBA" id="ARBA00023033"/>
    </source>
</evidence>
<dbReference type="GO" id="GO:0046872">
    <property type="term" value="F:metal ion binding"/>
    <property type="evidence" value="ECO:0007669"/>
    <property type="project" value="UniProtKB-KW"/>
</dbReference>
<dbReference type="GO" id="GO:0004497">
    <property type="term" value="F:monooxygenase activity"/>
    <property type="evidence" value="ECO:0007669"/>
    <property type="project" value="UniProtKB-KW"/>
</dbReference>
<keyword evidence="10" id="KW-0472">Membrane</keyword>
<evidence type="ECO:0000256" key="1">
    <source>
        <dbReference type="ARBA" id="ARBA00001971"/>
    </source>
</evidence>
<dbReference type="CDD" id="cd20628">
    <property type="entry name" value="CYP4"/>
    <property type="match status" value="1"/>
</dbReference>
<proteinExistence type="inferred from homology"/>
<evidence type="ECO:0000256" key="4">
    <source>
        <dbReference type="ARBA" id="ARBA00022723"/>
    </source>
</evidence>
<dbReference type="SUPFAM" id="SSF48264">
    <property type="entry name" value="Cytochrome P450"/>
    <property type="match status" value="1"/>
</dbReference>
<name>A0ABD1CMS0_CULPP</name>
<dbReference type="Gene3D" id="1.10.630.10">
    <property type="entry name" value="Cytochrome P450"/>
    <property type="match status" value="1"/>
</dbReference>
<keyword evidence="12" id="KW-1185">Reference proteome</keyword>
<keyword evidence="6 8" id="KW-0408">Iron</keyword>
<evidence type="ECO:0000256" key="10">
    <source>
        <dbReference type="SAM" id="Phobius"/>
    </source>
</evidence>
<comment type="caution">
    <text evidence="11">The sequence shown here is derived from an EMBL/GenBank/DDBJ whole genome shotgun (WGS) entry which is preliminary data.</text>
</comment>
<gene>
    <name evidence="11" type="ORF">pipiens_004132</name>
</gene>
<evidence type="ECO:0000256" key="3">
    <source>
        <dbReference type="ARBA" id="ARBA00022617"/>
    </source>
</evidence>
<keyword evidence="3 8" id="KW-0349">Heme</keyword>
<dbReference type="EMBL" id="JBEHCU010010803">
    <property type="protein sequence ID" value="KAL1377695.1"/>
    <property type="molecule type" value="Genomic_DNA"/>
</dbReference>